<keyword evidence="2" id="KW-0805">Transcription regulation</keyword>
<dbReference type="EMBL" id="BMDO01000013">
    <property type="protein sequence ID" value="GGI52446.1"/>
    <property type="molecule type" value="Genomic_DNA"/>
</dbReference>
<dbReference type="Proteomes" id="UP000662074">
    <property type="component" value="Unassembled WGS sequence"/>
</dbReference>
<reference evidence="7" key="1">
    <citation type="journal article" date="2014" name="Int. J. Syst. Evol. Microbiol.">
        <title>Complete genome sequence of Corynebacterium casei LMG S-19264T (=DSM 44701T), isolated from a smear-ripened cheese.</title>
        <authorList>
            <consortium name="US DOE Joint Genome Institute (JGI-PGF)"/>
            <person name="Walter F."/>
            <person name="Albersmeier A."/>
            <person name="Kalinowski J."/>
            <person name="Ruckert C."/>
        </authorList>
    </citation>
    <scope>NUCLEOTIDE SEQUENCE</scope>
    <source>
        <strain evidence="7">CCM 8711</strain>
    </source>
</reference>
<dbReference type="InterPro" id="IPR014284">
    <property type="entry name" value="RNA_pol_sigma-70_dom"/>
</dbReference>
<dbReference type="GO" id="GO:0016987">
    <property type="term" value="F:sigma factor activity"/>
    <property type="evidence" value="ECO:0007669"/>
    <property type="project" value="UniProtKB-KW"/>
</dbReference>
<accession>A0A917N313</accession>
<evidence type="ECO:0000256" key="1">
    <source>
        <dbReference type="ARBA" id="ARBA00010641"/>
    </source>
</evidence>
<dbReference type="GO" id="GO:0003677">
    <property type="term" value="F:DNA binding"/>
    <property type="evidence" value="ECO:0007669"/>
    <property type="project" value="UniProtKB-KW"/>
</dbReference>
<evidence type="ECO:0000256" key="3">
    <source>
        <dbReference type="ARBA" id="ARBA00023082"/>
    </source>
</evidence>
<dbReference type="SUPFAM" id="SSF88946">
    <property type="entry name" value="Sigma2 domain of RNA polymerase sigma factors"/>
    <property type="match status" value="1"/>
</dbReference>
<organism evidence="7 8">
    <name type="scientific">Mucilaginibacter galii</name>
    <dbReference type="NCBI Taxonomy" id="2005073"/>
    <lineage>
        <taxon>Bacteria</taxon>
        <taxon>Pseudomonadati</taxon>
        <taxon>Bacteroidota</taxon>
        <taxon>Sphingobacteriia</taxon>
        <taxon>Sphingobacteriales</taxon>
        <taxon>Sphingobacteriaceae</taxon>
        <taxon>Mucilaginibacter</taxon>
    </lineage>
</organism>
<feature type="domain" description="RNA polymerase sigma-70 region 2" evidence="6">
    <location>
        <begin position="15"/>
        <end position="75"/>
    </location>
</feature>
<dbReference type="Gene3D" id="1.10.1740.10">
    <property type="match status" value="1"/>
</dbReference>
<dbReference type="InterPro" id="IPR013325">
    <property type="entry name" value="RNA_pol_sigma_r2"/>
</dbReference>
<dbReference type="PANTHER" id="PTHR43133:SF8">
    <property type="entry name" value="RNA POLYMERASE SIGMA FACTOR HI_1459-RELATED"/>
    <property type="match status" value="1"/>
</dbReference>
<dbReference type="PANTHER" id="PTHR43133">
    <property type="entry name" value="RNA POLYMERASE ECF-TYPE SIGMA FACTO"/>
    <property type="match status" value="1"/>
</dbReference>
<comment type="caution">
    <text evidence="7">The sequence shown here is derived from an EMBL/GenBank/DDBJ whole genome shotgun (WGS) entry which is preliminary data.</text>
</comment>
<gene>
    <name evidence="7" type="ORF">GCM10011425_36580</name>
</gene>
<dbReference type="RefSeq" id="WP_188418558.1">
    <property type="nucleotide sequence ID" value="NZ_BMDO01000013.1"/>
</dbReference>
<evidence type="ECO:0000256" key="4">
    <source>
        <dbReference type="ARBA" id="ARBA00023125"/>
    </source>
</evidence>
<sequence length="176" mass="21445">MSHEECKIWTTQDYDYLYLYAQRKLKDKEIIKDLIQETFLVALQNYQKFENRSSETTWLTAILKYKIYRVYRCQSLNKVSYSDKDDLNTLSIINQRASINNHKLKDHLVAKEFIQELNKHLKSLPVSWQQVYELKYVQDLQSQVIFNTLHISQRNYWVITHRLKSSLKKWYITNWQ</sequence>
<dbReference type="InterPro" id="IPR039425">
    <property type="entry name" value="RNA_pol_sigma-70-like"/>
</dbReference>
<dbReference type="SUPFAM" id="SSF88659">
    <property type="entry name" value="Sigma3 and sigma4 domains of RNA polymerase sigma factors"/>
    <property type="match status" value="1"/>
</dbReference>
<dbReference type="InterPro" id="IPR007627">
    <property type="entry name" value="RNA_pol_sigma70_r2"/>
</dbReference>
<dbReference type="AlphaFoldDB" id="A0A917N313"/>
<comment type="similarity">
    <text evidence="1">Belongs to the sigma-70 factor family. ECF subfamily.</text>
</comment>
<reference evidence="7" key="2">
    <citation type="submission" date="2020-09" db="EMBL/GenBank/DDBJ databases">
        <authorList>
            <person name="Sun Q."/>
            <person name="Sedlacek I."/>
        </authorList>
    </citation>
    <scope>NUCLEOTIDE SEQUENCE</scope>
    <source>
        <strain evidence="7">CCM 8711</strain>
    </source>
</reference>
<evidence type="ECO:0000256" key="5">
    <source>
        <dbReference type="ARBA" id="ARBA00023163"/>
    </source>
</evidence>
<evidence type="ECO:0000313" key="7">
    <source>
        <dbReference type="EMBL" id="GGI52446.1"/>
    </source>
</evidence>
<proteinExistence type="inferred from homology"/>
<keyword evidence="8" id="KW-1185">Reference proteome</keyword>
<name>A0A917N313_9SPHI</name>
<evidence type="ECO:0000259" key="6">
    <source>
        <dbReference type="Pfam" id="PF04542"/>
    </source>
</evidence>
<keyword evidence="5" id="KW-0804">Transcription</keyword>
<keyword evidence="3" id="KW-0731">Sigma factor</keyword>
<keyword evidence="4" id="KW-0238">DNA-binding</keyword>
<dbReference type="NCBIfam" id="TIGR02937">
    <property type="entry name" value="sigma70-ECF"/>
    <property type="match status" value="1"/>
</dbReference>
<evidence type="ECO:0000256" key="2">
    <source>
        <dbReference type="ARBA" id="ARBA00023015"/>
    </source>
</evidence>
<dbReference type="InterPro" id="IPR013324">
    <property type="entry name" value="RNA_pol_sigma_r3/r4-like"/>
</dbReference>
<protein>
    <recommendedName>
        <fullName evidence="6">RNA polymerase sigma-70 region 2 domain-containing protein</fullName>
    </recommendedName>
</protein>
<evidence type="ECO:0000313" key="8">
    <source>
        <dbReference type="Proteomes" id="UP000662074"/>
    </source>
</evidence>
<dbReference type="Pfam" id="PF04542">
    <property type="entry name" value="Sigma70_r2"/>
    <property type="match status" value="1"/>
</dbReference>
<dbReference type="GO" id="GO:0006352">
    <property type="term" value="P:DNA-templated transcription initiation"/>
    <property type="evidence" value="ECO:0007669"/>
    <property type="project" value="InterPro"/>
</dbReference>